<dbReference type="InterPro" id="IPR035979">
    <property type="entry name" value="RBD_domain_sf"/>
</dbReference>
<protein>
    <recommendedName>
        <fullName evidence="1">Mei2-like C-terminal RNA recognition motif domain-containing protein</fullName>
    </recommendedName>
</protein>
<dbReference type="STRING" id="4533.J3MZH1"/>
<gene>
    <name evidence="2" type="primary">LOC102710619</name>
</gene>
<dbReference type="Gramene" id="OB09G24000.1">
    <property type="protein sequence ID" value="OB09G24000.1"/>
    <property type="gene ID" value="OB09G24000"/>
</dbReference>
<proteinExistence type="predicted"/>
<reference evidence="2" key="1">
    <citation type="journal article" date="2013" name="Nat. Commun.">
        <title>Whole-genome sequencing of Oryza brachyantha reveals mechanisms underlying Oryza genome evolution.</title>
        <authorList>
            <person name="Chen J."/>
            <person name="Huang Q."/>
            <person name="Gao D."/>
            <person name="Wang J."/>
            <person name="Lang Y."/>
            <person name="Liu T."/>
            <person name="Li B."/>
            <person name="Bai Z."/>
            <person name="Luis Goicoechea J."/>
            <person name="Liang C."/>
            <person name="Chen C."/>
            <person name="Zhang W."/>
            <person name="Sun S."/>
            <person name="Liao Y."/>
            <person name="Zhang X."/>
            <person name="Yang L."/>
            <person name="Song C."/>
            <person name="Wang M."/>
            <person name="Shi J."/>
            <person name="Liu G."/>
            <person name="Liu J."/>
            <person name="Zhou H."/>
            <person name="Zhou W."/>
            <person name="Yu Q."/>
            <person name="An N."/>
            <person name="Chen Y."/>
            <person name="Cai Q."/>
            <person name="Wang B."/>
            <person name="Liu B."/>
            <person name="Min J."/>
            <person name="Huang Y."/>
            <person name="Wu H."/>
            <person name="Li Z."/>
            <person name="Zhang Y."/>
            <person name="Yin Y."/>
            <person name="Song W."/>
            <person name="Jiang J."/>
            <person name="Jackson S.A."/>
            <person name="Wing R.A."/>
            <person name="Wang J."/>
            <person name="Chen M."/>
        </authorList>
    </citation>
    <scope>NUCLEOTIDE SEQUENCE [LARGE SCALE GENOMIC DNA]</scope>
    <source>
        <strain evidence="2">cv. IRGC 101232</strain>
    </source>
</reference>
<evidence type="ECO:0000313" key="2">
    <source>
        <dbReference type="EnsemblPlants" id="OB09G24000.1"/>
    </source>
</evidence>
<dbReference type="eggNOG" id="KOG4660">
    <property type="taxonomic scope" value="Eukaryota"/>
</dbReference>
<dbReference type="AlphaFoldDB" id="J3MZH1"/>
<dbReference type="HOGENOM" id="CLU_048816_0_0_1"/>
<name>J3MZH1_ORYBR</name>
<dbReference type="Pfam" id="PF04059">
    <property type="entry name" value="RRM_2"/>
    <property type="match status" value="1"/>
</dbReference>
<dbReference type="GO" id="GO:0003676">
    <property type="term" value="F:nucleic acid binding"/>
    <property type="evidence" value="ECO:0007669"/>
    <property type="project" value="InterPro"/>
</dbReference>
<dbReference type="InterPro" id="IPR007201">
    <property type="entry name" value="Mei2-like_Rrm_C"/>
</dbReference>
<feature type="domain" description="Mei2-like C-terminal RNA recognition motif" evidence="1">
    <location>
        <begin position="194"/>
        <end position="302"/>
    </location>
</feature>
<dbReference type="CDD" id="cd12277">
    <property type="entry name" value="RRM3_MEI2_EAR1_like"/>
    <property type="match status" value="1"/>
</dbReference>
<dbReference type="OMA" id="CEEANKN"/>
<keyword evidence="3" id="KW-1185">Reference proteome</keyword>
<reference evidence="2" key="2">
    <citation type="submission" date="2013-04" db="UniProtKB">
        <authorList>
            <consortium name="EnsemblPlants"/>
        </authorList>
    </citation>
    <scope>IDENTIFICATION</scope>
</reference>
<organism evidence="2">
    <name type="scientific">Oryza brachyantha</name>
    <name type="common">malo sina</name>
    <dbReference type="NCBI Taxonomy" id="4533"/>
    <lineage>
        <taxon>Eukaryota</taxon>
        <taxon>Viridiplantae</taxon>
        <taxon>Streptophyta</taxon>
        <taxon>Embryophyta</taxon>
        <taxon>Tracheophyta</taxon>
        <taxon>Spermatophyta</taxon>
        <taxon>Magnoliopsida</taxon>
        <taxon>Liliopsida</taxon>
        <taxon>Poales</taxon>
        <taxon>Poaceae</taxon>
        <taxon>BOP clade</taxon>
        <taxon>Oryzoideae</taxon>
        <taxon>Oryzeae</taxon>
        <taxon>Oryzinae</taxon>
        <taxon>Oryza</taxon>
    </lineage>
</organism>
<dbReference type="EnsemblPlants" id="OB09G24000.1">
    <property type="protein sequence ID" value="OB09G24000.1"/>
    <property type="gene ID" value="OB09G24000"/>
</dbReference>
<dbReference type="Proteomes" id="UP000006038">
    <property type="component" value="Chromosome 9"/>
</dbReference>
<dbReference type="SUPFAM" id="SSF54928">
    <property type="entry name" value="RNA-binding domain, RBD"/>
    <property type="match status" value="1"/>
</dbReference>
<sequence length="341" mass="36427">MDAALPSSFSGLDPSAAPFQPQSQSRCLCLPPTLPLLAPPPPPPLETGGYFWVPQPLILATLASGCICGCVHAVPVAVPQPHPGWTLPPPPPPVSYHPAPPMPMVVYLCPPAPLPAAPPTTRCSIMEIVEGGAADEGCKVEPCDKASRRARAAWRKAAIPLRKAFRAALSVAPPPPLPSSSPSPSPFVFGTNTTSLMIRNIPNKFLKARLMAILDQHCADENGGLVSPGSGVRSEYDFLYVPIDFRTRFNKGYAFVNMTTAAAAGRLRAFLQDHRWDAAMSGKVCDVVPAAIQGRDALVAHFSASCFPCRTKTFLPVWFEPPRDGVQETKAHVVGRLVSHP</sequence>
<accession>J3MZH1</accession>
<evidence type="ECO:0000259" key="1">
    <source>
        <dbReference type="Pfam" id="PF04059"/>
    </source>
</evidence>
<evidence type="ECO:0000313" key="3">
    <source>
        <dbReference type="Proteomes" id="UP000006038"/>
    </source>
</evidence>